<proteinExistence type="predicted"/>
<dbReference type="Gene3D" id="3.40.50.10320">
    <property type="entry name" value="LmbE-like"/>
    <property type="match status" value="1"/>
</dbReference>
<gene>
    <name evidence="1" type="ORF">E6B08_27715</name>
</gene>
<name>A0A4D6XK17_PSEPU</name>
<dbReference type="UniPathway" id="UPA00196"/>
<evidence type="ECO:0000313" key="2">
    <source>
        <dbReference type="Proteomes" id="UP000298551"/>
    </source>
</evidence>
<dbReference type="SUPFAM" id="SSF102588">
    <property type="entry name" value="LmbE-like"/>
    <property type="match status" value="1"/>
</dbReference>
<sequence>MSRKQQLLKRHRRNKRLGLLAALVALLLLGVFSWWWLPLLLLPLLWAGHEAWFADHLFYAPGEDYAYDFGEHAVETTVSLRGGMLVTDVALAGDETLVLALRVKSTWLGRFLDPRIELMAGAQSDRQTFERGVDGLRYLNLTGLAAPLQAGGLRLRGRHCRLQGEPRLWVTPSVELRRRRVMVIAPHADDAELAAYGLYSQAEETWVVTLTAGEIEAEHYQQMGMGQADAARLKGRLRAWDSIAVPRWAGVPESQCIQLGYFCLQLPAMQADPDVPMASREAELDDIRTFRQFNPLQLPGDVDGAPTWRNLLADLRALLELAKPQVLVMPHPQLDPHPDHICAQAAVLEALEGLAWQPQTLLCYANHLHDNDRWPMGESGDGVALPPQLEAGQPWAPCSLVLDLAIQRDKAMALGMMHDLQPPAPFKRRLRRLLQRWLAGRRPSPYGENEFFRKAVRRHELFWRRELNNDL</sequence>
<dbReference type="Proteomes" id="UP000298551">
    <property type="component" value="Chromosome"/>
</dbReference>
<protein>
    <submittedName>
        <fullName evidence="1">PIG-L family deacetylase</fullName>
    </submittedName>
</protein>
<dbReference type="GO" id="GO:0006506">
    <property type="term" value="P:GPI anchor biosynthetic process"/>
    <property type="evidence" value="ECO:0007669"/>
    <property type="project" value="UniProtKB-UniPathway"/>
</dbReference>
<dbReference type="InterPro" id="IPR024078">
    <property type="entry name" value="LmbE-like_dom_sf"/>
</dbReference>
<evidence type="ECO:0000313" key="1">
    <source>
        <dbReference type="EMBL" id="QCI14908.1"/>
    </source>
</evidence>
<dbReference type="AlphaFoldDB" id="A0A4D6XK17"/>
<dbReference type="GO" id="GO:0016020">
    <property type="term" value="C:membrane"/>
    <property type="evidence" value="ECO:0007669"/>
    <property type="project" value="GOC"/>
</dbReference>
<dbReference type="EMBL" id="CP039371">
    <property type="protein sequence ID" value="QCI14908.1"/>
    <property type="molecule type" value="Genomic_DNA"/>
</dbReference>
<dbReference type="InterPro" id="IPR003737">
    <property type="entry name" value="GlcNAc_PI_deacetylase-related"/>
</dbReference>
<accession>A0A4D6XK17</accession>
<dbReference type="OrthoDB" id="7007936at2"/>
<dbReference type="Pfam" id="PF02585">
    <property type="entry name" value="PIG-L"/>
    <property type="match status" value="1"/>
</dbReference>
<reference evidence="2" key="1">
    <citation type="submission" date="2019-04" db="EMBL/GenBank/DDBJ databases">
        <title>Genome sequence of Pseudomonas putida 1290, an auxin catabolizing strain.</title>
        <authorList>
            <person name="Laird T.S."/>
            <person name="Leveau J.H.J."/>
        </authorList>
    </citation>
    <scope>NUCLEOTIDE SEQUENCE [LARGE SCALE GENOMIC DNA]</scope>
    <source>
        <strain evidence="2">1290</strain>
    </source>
</reference>
<dbReference type="RefSeq" id="WP_136916883.1">
    <property type="nucleotide sequence ID" value="NZ_CP039371.1"/>
</dbReference>
<organism evidence="1 2">
    <name type="scientific">Pseudomonas putida</name>
    <name type="common">Arthrobacter siderocapsulatus</name>
    <dbReference type="NCBI Taxonomy" id="303"/>
    <lineage>
        <taxon>Bacteria</taxon>
        <taxon>Pseudomonadati</taxon>
        <taxon>Pseudomonadota</taxon>
        <taxon>Gammaproteobacteria</taxon>
        <taxon>Pseudomonadales</taxon>
        <taxon>Pseudomonadaceae</taxon>
        <taxon>Pseudomonas</taxon>
    </lineage>
</organism>